<name>A0A0F4GLR7_9PEZI</name>
<dbReference type="EMBL" id="LAFY01000439">
    <property type="protein sequence ID" value="KJX97992.1"/>
    <property type="molecule type" value="Genomic_DNA"/>
</dbReference>
<protein>
    <submittedName>
        <fullName evidence="1">Uncharacterized protein</fullName>
    </submittedName>
</protein>
<keyword evidence="2" id="KW-1185">Reference proteome</keyword>
<organism evidence="1 2">
    <name type="scientific">Zymoseptoria brevis</name>
    <dbReference type="NCBI Taxonomy" id="1047168"/>
    <lineage>
        <taxon>Eukaryota</taxon>
        <taxon>Fungi</taxon>
        <taxon>Dikarya</taxon>
        <taxon>Ascomycota</taxon>
        <taxon>Pezizomycotina</taxon>
        <taxon>Dothideomycetes</taxon>
        <taxon>Dothideomycetidae</taxon>
        <taxon>Mycosphaerellales</taxon>
        <taxon>Mycosphaerellaceae</taxon>
        <taxon>Zymoseptoria</taxon>
    </lineage>
</organism>
<dbReference type="AlphaFoldDB" id="A0A0F4GLR7"/>
<accession>A0A0F4GLR7</accession>
<dbReference type="Proteomes" id="UP000033647">
    <property type="component" value="Unassembled WGS sequence"/>
</dbReference>
<evidence type="ECO:0000313" key="2">
    <source>
        <dbReference type="Proteomes" id="UP000033647"/>
    </source>
</evidence>
<evidence type="ECO:0000313" key="1">
    <source>
        <dbReference type="EMBL" id="KJX97992.1"/>
    </source>
</evidence>
<gene>
    <name evidence="1" type="ORF">TI39_contig447g00002</name>
</gene>
<comment type="caution">
    <text evidence="1">The sequence shown here is derived from an EMBL/GenBank/DDBJ whole genome shotgun (WGS) entry which is preliminary data.</text>
</comment>
<reference evidence="1 2" key="1">
    <citation type="submission" date="2015-03" db="EMBL/GenBank/DDBJ databases">
        <title>RNA-seq based gene annotation and comparative genomics of four Zymoseptoria species reveal species-specific pathogenicity related genes and transposable element activity.</title>
        <authorList>
            <person name="Grandaubert J."/>
            <person name="Bhattacharyya A."/>
            <person name="Stukenbrock E.H."/>
        </authorList>
    </citation>
    <scope>NUCLEOTIDE SEQUENCE [LARGE SCALE GENOMIC DNA]</scope>
    <source>
        <strain evidence="1 2">Zb18110</strain>
    </source>
</reference>
<proteinExistence type="predicted"/>
<sequence length="110" mass="11881">MLTLHGDFPLSEDGGTTVASLSQTISTDATGLATLTYFVRQYDIYSATCTLTTRFGNMVVATRTFVYGINPTDDTYQTTTVAGLELGQGKVLEFLLSCDYESDEAGVEIL</sequence>